<keyword evidence="4" id="KW-0472">Membrane</keyword>
<evidence type="ECO:0000256" key="4">
    <source>
        <dbReference type="SAM" id="Phobius"/>
    </source>
</evidence>
<gene>
    <name evidence="5" type="ORF">BSTOLATCC_MIC50875</name>
</gene>
<name>A0AAU9JXB8_9CILI</name>
<dbReference type="EMBL" id="CAJZBQ010000051">
    <property type="protein sequence ID" value="CAG9330276.1"/>
    <property type="molecule type" value="Genomic_DNA"/>
</dbReference>
<dbReference type="GO" id="GO:0015631">
    <property type="term" value="F:tubulin binding"/>
    <property type="evidence" value="ECO:0007669"/>
    <property type="project" value="TreeGrafter"/>
</dbReference>
<evidence type="ECO:0000256" key="3">
    <source>
        <dbReference type="ARBA" id="ARBA00022840"/>
    </source>
</evidence>
<organism evidence="5 6">
    <name type="scientific">Blepharisma stoltei</name>
    <dbReference type="NCBI Taxonomy" id="1481888"/>
    <lineage>
        <taxon>Eukaryota</taxon>
        <taxon>Sar</taxon>
        <taxon>Alveolata</taxon>
        <taxon>Ciliophora</taxon>
        <taxon>Postciliodesmatophora</taxon>
        <taxon>Heterotrichea</taxon>
        <taxon>Heterotrichida</taxon>
        <taxon>Blepharismidae</taxon>
        <taxon>Blepharisma</taxon>
    </lineage>
</organism>
<protein>
    <submittedName>
        <fullName evidence="5">Uncharacterized protein</fullName>
    </submittedName>
</protein>
<feature type="transmembrane region" description="Helical" evidence="4">
    <location>
        <begin position="7"/>
        <end position="26"/>
    </location>
</feature>
<dbReference type="Proteomes" id="UP001162131">
    <property type="component" value="Unassembled WGS sequence"/>
</dbReference>
<proteinExistence type="predicted"/>
<keyword evidence="2" id="KW-0547">Nucleotide-binding</keyword>
<dbReference type="InterPro" id="IPR004344">
    <property type="entry name" value="TTL/TTLL_fam"/>
</dbReference>
<dbReference type="GO" id="GO:0070740">
    <property type="term" value="F:tubulin-glutamic acid ligase activity"/>
    <property type="evidence" value="ECO:0007669"/>
    <property type="project" value="TreeGrafter"/>
</dbReference>
<keyword evidence="4" id="KW-1133">Transmembrane helix</keyword>
<dbReference type="Pfam" id="PF03133">
    <property type="entry name" value="TTL"/>
    <property type="match status" value="1"/>
</dbReference>
<reference evidence="5" key="1">
    <citation type="submission" date="2021-09" db="EMBL/GenBank/DDBJ databases">
        <authorList>
            <consortium name="AG Swart"/>
            <person name="Singh M."/>
            <person name="Singh A."/>
            <person name="Seah K."/>
            <person name="Emmerich C."/>
        </authorList>
    </citation>
    <scope>NUCLEOTIDE SEQUENCE</scope>
    <source>
        <strain evidence="5">ATCC30299</strain>
    </source>
</reference>
<dbReference type="PANTHER" id="PTHR12241">
    <property type="entry name" value="TUBULIN POLYGLUTAMYLASE"/>
    <property type="match status" value="1"/>
</dbReference>
<evidence type="ECO:0000313" key="6">
    <source>
        <dbReference type="Proteomes" id="UP001162131"/>
    </source>
</evidence>
<evidence type="ECO:0000256" key="2">
    <source>
        <dbReference type="ARBA" id="ARBA00022741"/>
    </source>
</evidence>
<dbReference type="PANTHER" id="PTHR12241:SF147">
    <property type="entry name" value="TUBULIN POLYGLUTAMYLASE TTLL7"/>
    <property type="match status" value="1"/>
</dbReference>
<dbReference type="GO" id="GO:0000226">
    <property type="term" value="P:microtubule cytoskeleton organization"/>
    <property type="evidence" value="ECO:0007669"/>
    <property type="project" value="TreeGrafter"/>
</dbReference>
<keyword evidence="3" id="KW-0067">ATP-binding</keyword>
<dbReference type="PROSITE" id="PS51221">
    <property type="entry name" value="TTL"/>
    <property type="match status" value="1"/>
</dbReference>
<keyword evidence="6" id="KW-1185">Reference proteome</keyword>
<keyword evidence="4" id="KW-0812">Transmembrane</keyword>
<accession>A0AAU9JXB8</accession>
<keyword evidence="1" id="KW-0436">Ligase</keyword>
<evidence type="ECO:0000256" key="1">
    <source>
        <dbReference type="ARBA" id="ARBA00022598"/>
    </source>
</evidence>
<dbReference type="GO" id="GO:0005524">
    <property type="term" value="F:ATP binding"/>
    <property type="evidence" value="ECO:0007669"/>
    <property type="project" value="UniProtKB-KW"/>
</dbReference>
<dbReference type="GO" id="GO:0036064">
    <property type="term" value="C:ciliary basal body"/>
    <property type="evidence" value="ECO:0007669"/>
    <property type="project" value="TreeGrafter"/>
</dbReference>
<dbReference type="Gene3D" id="3.30.470.20">
    <property type="entry name" value="ATP-grasp fold, B domain"/>
    <property type="match status" value="1"/>
</dbReference>
<dbReference type="AlphaFoldDB" id="A0AAU9JXB8"/>
<comment type="caution">
    <text evidence="5">The sequence shown here is derived from an EMBL/GenBank/DDBJ whole genome shotgun (WGS) entry which is preliminary data.</text>
</comment>
<dbReference type="SUPFAM" id="SSF56059">
    <property type="entry name" value="Glutathione synthetase ATP-binding domain-like"/>
    <property type="match status" value="1"/>
</dbReference>
<sequence>MVDFRKVIGIILVVNVALLLFFHSSGTGSPISYQQNLAPLFEDKKPWPVYLSPQWDEYISSLNLTGTFQNIIKDSTYCDKVKEFQEKYPIPLGPDKMPSKENRVVYADYTKTMFVHKVVQEKSRTVLTNHYSGMKDTPDKEYLRPDITMFYHLTSGYHRNFKIGSQFLCPGQLYNHIPGNAYLNFKDLTALAFREYGKYYEGREECFNPWAVTPHTLVLNDKEQCEEFVETLKNDANPDKIKWIYKKARYSHNGSGLQVVDSQIAKELLELYSKPQGCDNKDDKYLAQKYIPNPFLINGKKFDFRAYMFIASTDPLMILYHDGFLRVSMADYDEDSTNPAAYLTNTHVTEDYLKSQNMTQEDYNRFMEDQGWDFDHFERYMVNNGFVDKNWMNNYVRRHIKWAMLHIVRMNLDHLLIHPGVFEIYGLDFLLDENFKLWFIELNLTPSIQGTSKEKEKVNKKFVSDQIDLEYARMYGADFDGILKTTNFHWIFDGRKIGMERYHGLVTPNCV</sequence>
<evidence type="ECO:0000313" key="5">
    <source>
        <dbReference type="EMBL" id="CAG9330276.1"/>
    </source>
</evidence>